<protein>
    <submittedName>
        <fullName evidence="1">Uncharacterized protein</fullName>
    </submittedName>
</protein>
<gene>
    <name evidence="1" type="ORF">MMSR116_29155</name>
</gene>
<reference evidence="1 2" key="2">
    <citation type="journal article" date="2013" name="Genome Announc.">
        <title>Draft Genome Sequence of Methylobacterium mesophilicum Strain SR1.6/6, Isolated from Citrus sinensis.</title>
        <authorList>
            <person name="Marinho Almeida D."/>
            <person name="Dini-Andreote F."/>
            <person name="Camargo Neves A.A."/>
            <person name="Juca Ramos R.T."/>
            <person name="Andreote F.D."/>
            <person name="Carneiro A.R."/>
            <person name="Oliveira de Souza Lima A."/>
            <person name="Caracciolo Gomes de Sa P.H."/>
            <person name="Ribeiro Barbosa M.S."/>
            <person name="Araujo W.L."/>
            <person name="Silva A."/>
        </authorList>
    </citation>
    <scope>NUCLEOTIDE SEQUENCE [LARGE SCALE GENOMIC DNA]</scope>
    <source>
        <strain evidence="1 2">SR1.6/6</strain>
    </source>
</reference>
<sequence length="100" mass="11624">MLLWMKRSMHTDPRVRGPAEIRPVMWPNDYLDILDPLWARKRDILLAWARCRAAKESFQEFIRGRGWGSAATIYRLRDEAAEQIADGINAAIVRSLTEKN</sequence>
<dbReference type="KEGG" id="mmes:MMSR116_29155"/>
<dbReference type="RefSeq" id="WP_158169212.1">
    <property type="nucleotide sequence ID" value="NZ_CP043538.1"/>
</dbReference>
<evidence type="ECO:0000313" key="2">
    <source>
        <dbReference type="Proteomes" id="UP000012488"/>
    </source>
</evidence>
<proteinExistence type="predicted"/>
<dbReference type="EMBL" id="CP043538">
    <property type="protein sequence ID" value="QGY05508.1"/>
    <property type="molecule type" value="Genomic_DNA"/>
</dbReference>
<dbReference type="AlphaFoldDB" id="A0A6B9FY95"/>
<name>A0A6B9FY95_9HYPH</name>
<accession>A0A6B9FY95</accession>
<organism evidence="1 2">
    <name type="scientific">Methylobacterium mesophilicum SR1.6/6</name>
    <dbReference type="NCBI Taxonomy" id="908290"/>
    <lineage>
        <taxon>Bacteria</taxon>
        <taxon>Pseudomonadati</taxon>
        <taxon>Pseudomonadota</taxon>
        <taxon>Alphaproteobacteria</taxon>
        <taxon>Hyphomicrobiales</taxon>
        <taxon>Methylobacteriaceae</taxon>
        <taxon>Methylobacterium</taxon>
    </lineage>
</organism>
<dbReference type="Proteomes" id="UP000012488">
    <property type="component" value="Chromosome"/>
</dbReference>
<reference evidence="1 2" key="1">
    <citation type="journal article" date="2012" name="Genet. Mol. Biol.">
        <title>Analysis of 16S rRNA and mxaF genes revealing insights into Methylobacterium niche-specific plant association.</title>
        <authorList>
            <person name="Dourado M.N."/>
            <person name="Andreote F.D."/>
            <person name="Dini-Andreote F."/>
            <person name="Conti R."/>
            <person name="Araujo J.M."/>
            <person name="Araujo W.L."/>
        </authorList>
    </citation>
    <scope>NUCLEOTIDE SEQUENCE [LARGE SCALE GENOMIC DNA]</scope>
    <source>
        <strain evidence="1 2">SR1.6/6</strain>
    </source>
</reference>
<evidence type="ECO:0000313" key="1">
    <source>
        <dbReference type="EMBL" id="QGY05508.1"/>
    </source>
</evidence>